<accession>A0A6N6N6F5</accession>
<protein>
    <submittedName>
        <fullName evidence="1">Uncharacterized protein</fullName>
    </submittedName>
</protein>
<dbReference type="AlphaFoldDB" id="A0A6N6N6F5"/>
<gene>
    <name evidence="1" type="ORF">F8A88_00005</name>
</gene>
<dbReference type="RefSeq" id="WP_151148889.1">
    <property type="nucleotide sequence ID" value="NZ_WAIE01000001.1"/>
</dbReference>
<sequence length="64" mass="6877">MSFGRKKNISLVELIMPEDSTPVGAAMASTSLKPCLANRTFATAKVMLWTGMSFILSVGISQLQ</sequence>
<dbReference type="EMBL" id="WAIE01000001">
    <property type="protein sequence ID" value="KAB1442697.1"/>
    <property type="molecule type" value="Genomic_DNA"/>
</dbReference>
<organism evidence="1 2">
    <name type="scientific">Pseudodesulfovibrio senegalensis</name>
    <dbReference type="NCBI Taxonomy" id="1721087"/>
    <lineage>
        <taxon>Bacteria</taxon>
        <taxon>Pseudomonadati</taxon>
        <taxon>Thermodesulfobacteriota</taxon>
        <taxon>Desulfovibrionia</taxon>
        <taxon>Desulfovibrionales</taxon>
        <taxon>Desulfovibrionaceae</taxon>
    </lineage>
</organism>
<proteinExistence type="predicted"/>
<reference evidence="1 2" key="1">
    <citation type="journal article" date="2017" name="Int. J. Syst. Evol. Microbiol.">
        <title>Desulfovibrio senegalensis sp. nov., a mesophilic sulfate reducer isolated from marine sediment.</title>
        <authorList>
            <person name="Thioye A."/>
            <person name="Gam Z.B.A."/>
            <person name="Mbengue M."/>
            <person name="Cayol J.L."/>
            <person name="Joseph-Bartoli M."/>
            <person name="Toure-Kane C."/>
            <person name="Labat M."/>
        </authorList>
    </citation>
    <scope>NUCLEOTIDE SEQUENCE [LARGE SCALE GENOMIC DNA]</scope>
    <source>
        <strain evidence="1 2">DSM 101509</strain>
    </source>
</reference>
<comment type="caution">
    <text evidence="1">The sequence shown here is derived from an EMBL/GenBank/DDBJ whole genome shotgun (WGS) entry which is preliminary data.</text>
</comment>
<evidence type="ECO:0000313" key="1">
    <source>
        <dbReference type="EMBL" id="KAB1442697.1"/>
    </source>
</evidence>
<keyword evidence="2" id="KW-1185">Reference proteome</keyword>
<dbReference type="OrthoDB" id="9928652at2"/>
<dbReference type="Proteomes" id="UP000438699">
    <property type="component" value="Unassembled WGS sequence"/>
</dbReference>
<name>A0A6N6N6F5_9BACT</name>
<evidence type="ECO:0000313" key="2">
    <source>
        <dbReference type="Proteomes" id="UP000438699"/>
    </source>
</evidence>